<dbReference type="SUPFAM" id="SSF51556">
    <property type="entry name" value="Metallo-dependent hydrolases"/>
    <property type="match status" value="1"/>
</dbReference>
<gene>
    <name evidence="3" type="ORF">GS398_21740</name>
</gene>
<evidence type="ECO:0000313" key="3">
    <source>
        <dbReference type="EMBL" id="MXV17934.1"/>
    </source>
</evidence>
<dbReference type="Pfam" id="PF01979">
    <property type="entry name" value="Amidohydro_1"/>
    <property type="match status" value="1"/>
</dbReference>
<dbReference type="Gene3D" id="2.30.40.10">
    <property type="entry name" value="Urease, subunit C, domain 1"/>
    <property type="match status" value="1"/>
</dbReference>
<dbReference type="EMBL" id="WVHS01000007">
    <property type="protein sequence ID" value="MXV17934.1"/>
    <property type="molecule type" value="Genomic_DNA"/>
</dbReference>
<dbReference type="AlphaFoldDB" id="A0A7K1Y3S5"/>
<dbReference type="GO" id="GO:0016810">
    <property type="term" value="F:hydrolase activity, acting on carbon-nitrogen (but not peptide) bonds"/>
    <property type="evidence" value="ECO:0007669"/>
    <property type="project" value="InterPro"/>
</dbReference>
<reference evidence="3 4" key="1">
    <citation type="submission" date="2019-11" db="EMBL/GenBank/DDBJ databases">
        <title>Pedobacter sp. HMF7056 Genome sequencing and assembly.</title>
        <authorList>
            <person name="Kang H."/>
            <person name="Kim H."/>
            <person name="Joh K."/>
        </authorList>
    </citation>
    <scope>NUCLEOTIDE SEQUENCE [LARGE SCALE GENOMIC DNA]</scope>
    <source>
        <strain evidence="3 4">HMF7056</strain>
    </source>
</reference>
<evidence type="ECO:0000256" key="1">
    <source>
        <dbReference type="ARBA" id="ARBA00022801"/>
    </source>
</evidence>
<dbReference type="Gene3D" id="3.20.20.140">
    <property type="entry name" value="Metal-dependent hydrolases"/>
    <property type="match status" value="1"/>
</dbReference>
<dbReference type="PANTHER" id="PTHR43794">
    <property type="entry name" value="AMINOHYDROLASE SSNA-RELATED"/>
    <property type="match status" value="1"/>
</dbReference>
<dbReference type="InterPro" id="IPR006680">
    <property type="entry name" value="Amidohydro-rel"/>
</dbReference>
<keyword evidence="1 3" id="KW-0378">Hydrolase</keyword>
<dbReference type="InterPro" id="IPR011059">
    <property type="entry name" value="Metal-dep_hydrolase_composite"/>
</dbReference>
<accession>A0A7K1Y3S5</accession>
<dbReference type="RefSeq" id="WP_160908940.1">
    <property type="nucleotide sequence ID" value="NZ_WVHS01000007.1"/>
</dbReference>
<comment type="caution">
    <text evidence="3">The sequence shown here is derived from an EMBL/GenBank/DDBJ whole genome shotgun (WGS) entry which is preliminary data.</text>
</comment>
<dbReference type="Proteomes" id="UP000451233">
    <property type="component" value="Unassembled WGS sequence"/>
</dbReference>
<dbReference type="InterPro" id="IPR050287">
    <property type="entry name" value="MTA/SAH_deaminase"/>
</dbReference>
<name>A0A7K1Y3S5_9SPHI</name>
<dbReference type="PANTHER" id="PTHR43794:SF11">
    <property type="entry name" value="AMIDOHYDROLASE-RELATED DOMAIN-CONTAINING PROTEIN"/>
    <property type="match status" value="1"/>
</dbReference>
<sequence>MVKSYSADFILPVSSDPVKDGVISVDETGQITGIYHANDPACNALDIEKLEGVIVPGFVNSHCHLELSHHRGRFQKEQGLIPFIKEVISNRNGSDEAIGVAMKEADRQMLANGIVAVGDICNTISSKLIKETSAIYYHNYVEVFCFKPSEVKDIFRAGLDLRENFSPLPSSIVPHAPYSVCKELFRYLTRFCDDYGNIITIHNQESEEENRFFRYKTGGFVDFYRDMGFDIDFFKPQARNSIQTVLPLLPSHQRILFVHNTYTSLKDLYFVRRFGHDTNWCFCPNANLYIEGRLPKIDMFLFNDFNITVGTDSLASNDQLCILSELKTIASHYPGIPFTRTLSWATLNGAKLLGINQQLGSLDVGKKPGLNLISGMEKLNLTADSKVRKLV</sequence>
<protein>
    <submittedName>
        <fullName evidence="3">Amidohydrolase family protein</fullName>
    </submittedName>
</protein>
<evidence type="ECO:0000259" key="2">
    <source>
        <dbReference type="Pfam" id="PF01979"/>
    </source>
</evidence>
<evidence type="ECO:0000313" key="4">
    <source>
        <dbReference type="Proteomes" id="UP000451233"/>
    </source>
</evidence>
<organism evidence="3 4">
    <name type="scientific">Hufsiella ginkgonis</name>
    <dbReference type="NCBI Taxonomy" id="2695274"/>
    <lineage>
        <taxon>Bacteria</taxon>
        <taxon>Pseudomonadati</taxon>
        <taxon>Bacteroidota</taxon>
        <taxon>Sphingobacteriia</taxon>
        <taxon>Sphingobacteriales</taxon>
        <taxon>Sphingobacteriaceae</taxon>
        <taxon>Hufsiella</taxon>
    </lineage>
</organism>
<dbReference type="InterPro" id="IPR032466">
    <property type="entry name" value="Metal_Hydrolase"/>
</dbReference>
<proteinExistence type="predicted"/>
<keyword evidence="4" id="KW-1185">Reference proteome</keyword>
<feature type="domain" description="Amidohydrolase-related" evidence="2">
    <location>
        <begin position="53"/>
        <end position="375"/>
    </location>
</feature>